<dbReference type="SUPFAM" id="SSF53448">
    <property type="entry name" value="Nucleotide-diphospho-sugar transferases"/>
    <property type="match status" value="1"/>
</dbReference>
<dbReference type="EMBL" id="CACSIO010000045">
    <property type="protein sequence ID" value="CAA0123022.1"/>
    <property type="molecule type" value="Genomic_DNA"/>
</dbReference>
<keyword evidence="2" id="KW-1185">Reference proteome</keyword>
<evidence type="ECO:0008006" key="3">
    <source>
        <dbReference type="Google" id="ProtNLM"/>
    </source>
</evidence>
<sequence>MQKNALVTVSTDCFLDGSLVMIDSFLHHNSWFSGDIIVLHDDSLSASSIATLTRMFTGLQCRRVDAELTLRIHNLVKYAPKLKSRQARFYSLNCFNICGYQQLIFVDSDTLFLDSIQPICQYSDKLIAAPDASHYRGKTRDRQSFAEKSNIDTENDGIATTFNAGLMIINERFRSDIIYRALLDKLSIDFWQHVRTDHTDQLILNIHFEDQIEIISSRYNYLLTHAALLKEQANIALDDVALLHFNGPLKPWHKKTSHLERMTPDFLDATRAWRLAYKKLDKI</sequence>
<dbReference type="InterPro" id="IPR002495">
    <property type="entry name" value="Glyco_trans_8"/>
</dbReference>
<accession>A0A5S9QWI2</accession>
<dbReference type="InterPro" id="IPR050587">
    <property type="entry name" value="GNT1/Glycosyltrans_8"/>
</dbReference>
<evidence type="ECO:0000313" key="2">
    <source>
        <dbReference type="Proteomes" id="UP000441399"/>
    </source>
</evidence>
<protein>
    <recommendedName>
        <fullName evidence="3">General stress protein A</fullName>
    </recommendedName>
</protein>
<dbReference type="OrthoDB" id="9807549at2"/>
<gene>
    <name evidence="1" type="ORF">OPDIPICF_02757</name>
</gene>
<dbReference type="Pfam" id="PF01501">
    <property type="entry name" value="Glyco_transf_8"/>
    <property type="match status" value="1"/>
</dbReference>
<organism evidence="1 2">
    <name type="scientific">BD1-7 clade bacterium</name>
    <dbReference type="NCBI Taxonomy" id="2029982"/>
    <lineage>
        <taxon>Bacteria</taxon>
        <taxon>Pseudomonadati</taxon>
        <taxon>Pseudomonadota</taxon>
        <taxon>Gammaproteobacteria</taxon>
        <taxon>Cellvibrionales</taxon>
        <taxon>Spongiibacteraceae</taxon>
        <taxon>BD1-7 clade</taxon>
    </lineage>
</organism>
<dbReference type="PANTHER" id="PTHR11183">
    <property type="entry name" value="GLYCOGENIN SUBFAMILY MEMBER"/>
    <property type="match status" value="1"/>
</dbReference>
<dbReference type="GO" id="GO:0016757">
    <property type="term" value="F:glycosyltransferase activity"/>
    <property type="evidence" value="ECO:0007669"/>
    <property type="project" value="InterPro"/>
</dbReference>
<dbReference type="AlphaFoldDB" id="A0A5S9QWI2"/>
<reference evidence="1 2" key="1">
    <citation type="submission" date="2019-11" db="EMBL/GenBank/DDBJ databases">
        <authorList>
            <person name="Holert J."/>
        </authorList>
    </citation>
    <scope>NUCLEOTIDE SEQUENCE [LARGE SCALE GENOMIC DNA]</scope>
    <source>
        <strain evidence="1">SB11_3</strain>
    </source>
</reference>
<name>A0A5S9QWI2_9GAMM</name>
<proteinExistence type="predicted"/>
<dbReference type="Gene3D" id="3.90.550.10">
    <property type="entry name" value="Spore Coat Polysaccharide Biosynthesis Protein SpsA, Chain A"/>
    <property type="match status" value="1"/>
</dbReference>
<dbReference type="Proteomes" id="UP000441399">
    <property type="component" value="Unassembled WGS sequence"/>
</dbReference>
<dbReference type="InterPro" id="IPR029044">
    <property type="entry name" value="Nucleotide-diphossugar_trans"/>
</dbReference>
<evidence type="ECO:0000313" key="1">
    <source>
        <dbReference type="EMBL" id="CAA0123022.1"/>
    </source>
</evidence>